<protein>
    <recommendedName>
        <fullName evidence="3">Xanthine dehydrogenase family protein molybdopterin-binding subunit</fullName>
    </recommendedName>
</protein>
<dbReference type="AlphaFoldDB" id="A0AAW4KV93"/>
<dbReference type="EMBL" id="JAHBND010000813">
    <property type="protein sequence ID" value="MBS7675469.1"/>
    <property type="molecule type" value="Genomic_DNA"/>
</dbReference>
<reference evidence="1" key="1">
    <citation type="submission" date="2021-05" db="EMBL/GenBank/DDBJ databases">
        <authorList>
            <person name="Stine C."/>
        </authorList>
    </citation>
    <scope>NUCLEOTIDE SEQUENCE</scope>
    <source>
        <strain evidence="1">TDS0091212</strain>
    </source>
</reference>
<gene>
    <name evidence="1" type="ORF">KIN13_18850</name>
</gene>
<feature type="non-terminal residue" evidence="1">
    <location>
        <position position="1"/>
    </location>
</feature>
<dbReference type="SUPFAM" id="SSF56003">
    <property type="entry name" value="Molybdenum cofactor-binding domain"/>
    <property type="match status" value="1"/>
</dbReference>
<comment type="caution">
    <text evidence="1">The sequence shown here is derived from an EMBL/GenBank/DDBJ whole genome shotgun (WGS) entry which is preliminary data.</text>
</comment>
<dbReference type="GO" id="GO:0016491">
    <property type="term" value="F:oxidoreductase activity"/>
    <property type="evidence" value="ECO:0007669"/>
    <property type="project" value="InterPro"/>
</dbReference>
<proteinExistence type="predicted"/>
<dbReference type="InterPro" id="IPR037165">
    <property type="entry name" value="AldOxase/xan_DH_Mopterin-bd_sf"/>
</dbReference>
<dbReference type="InterPro" id="IPR052516">
    <property type="entry name" value="N-heterocyclic_Hydroxylase"/>
</dbReference>
<evidence type="ECO:0008006" key="3">
    <source>
        <dbReference type="Google" id="ProtNLM"/>
    </source>
</evidence>
<organism evidence="1 2">
    <name type="scientific">Vibrio cholerae</name>
    <dbReference type="NCBI Taxonomy" id="666"/>
    <lineage>
        <taxon>Bacteria</taxon>
        <taxon>Pseudomonadati</taxon>
        <taxon>Pseudomonadota</taxon>
        <taxon>Gammaproteobacteria</taxon>
        <taxon>Vibrionales</taxon>
        <taxon>Vibrionaceae</taxon>
        <taxon>Vibrio</taxon>
    </lineage>
</organism>
<reference evidence="1" key="2">
    <citation type="submission" date="2023-08" db="EMBL/GenBank/DDBJ databases">
        <title>Vibrio cholerae Outbreaks in Tanzania Exemplify Founder Flush: Simultaneous Increases in Population Size and Genetic Diversity.</title>
        <authorList>
            <person name="Debes A.K."/>
            <person name="Mohammed A."/>
            <person name="Maseke I."/>
            <person name="Almeida M."/>
            <person name="Li S."/>
            <person name="Matimba H."/>
            <person name="Joachim A."/>
            <person name="Mizinduko M."/>
            <person name="Nyanga S."/>
            <person name="Kelly M."/>
            <person name="Kachwamba Y."/>
            <person name="Schaffer A.M."/>
            <person name="Nyanga A.S."/>
            <person name="Mghamba J."/>
            <person name="Mosha F.S."/>
            <person name="Sack D.A."/>
            <person name="Stine O.C."/>
        </authorList>
    </citation>
    <scope>NUCLEOTIDE SEQUENCE</scope>
    <source>
        <strain evidence="1">TDS0091212</strain>
    </source>
</reference>
<feature type="non-terminal residue" evidence="1">
    <location>
        <position position="108"/>
    </location>
</feature>
<dbReference type="PANTHER" id="PTHR47495">
    <property type="entry name" value="ALDEHYDE DEHYDROGENASE"/>
    <property type="match status" value="1"/>
</dbReference>
<name>A0AAW4KV93_VIBCL</name>
<dbReference type="Proteomes" id="UP001196338">
    <property type="component" value="Unassembled WGS sequence"/>
</dbReference>
<sequence>EAYVVMENGMRITGGSMSVRMSYPIMRRLGALARAMLMQAAAEQLRVPLSELTTQPGRVVHAASGRSLGYGELAGRALDMPVPDPASITLRDPSQFRWIGKPVKRLDA</sequence>
<dbReference type="PANTHER" id="PTHR47495:SF2">
    <property type="entry name" value="ALDEHYDE DEHYDROGENASE"/>
    <property type="match status" value="1"/>
</dbReference>
<accession>A0AAW4KV93</accession>
<evidence type="ECO:0000313" key="2">
    <source>
        <dbReference type="Proteomes" id="UP001196338"/>
    </source>
</evidence>
<dbReference type="Gene3D" id="3.30.365.10">
    <property type="entry name" value="Aldehyde oxidase/xanthine dehydrogenase, molybdopterin binding domain"/>
    <property type="match status" value="1"/>
</dbReference>
<evidence type="ECO:0000313" key="1">
    <source>
        <dbReference type="EMBL" id="MBS7675469.1"/>
    </source>
</evidence>